<dbReference type="RefSeq" id="WP_142191388.1">
    <property type="nucleotide sequence ID" value="NZ_BMSU01000006.1"/>
</dbReference>
<dbReference type="SUPFAM" id="SSF49764">
    <property type="entry name" value="HSP20-like chaperones"/>
    <property type="match status" value="1"/>
</dbReference>
<dbReference type="Pfam" id="PF00011">
    <property type="entry name" value="HSP20"/>
    <property type="match status" value="1"/>
</dbReference>
<sequence>MTHPVRHGRGGLSATLHELDDLRTRMDQLMHAVFPIGGYPESGTGEPWAPLADIVDTEDAYLVELELPGVDKDQITVEVAEGELDIHGEIKEKEHTGVVRRQTRRMGRFDYRTTLPPNSDTEHVSADLTSGVLTVRVPKTETGKGHRIEITG</sequence>
<evidence type="ECO:0000256" key="2">
    <source>
        <dbReference type="RuleBase" id="RU003616"/>
    </source>
</evidence>
<dbReference type="PANTHER" id="PTHR11527">
    <property type="entry name" value="HEAT-SHOCK PROTEIN 20 FAMILY MEMBER"/>
    <property type="match status" value="1"/>
</dbReference>
<evidence type="ECO:0000259" key="3">
    <source>
        <dbReference type="PROSITE" id="PS01031"/>
    </source>
</evidence>
<accession>A0AA40VG24</accession>
<dbReference type="InterPro" id="IPR008978">
    <property type="entry name" value="HSP20-like_chaperone"/>
</dbReference>
<comment type="caution">
    <text evidence="4">The sequence shown here is derived from an EMBL/GenBank/DDBJ whole genome shotgun (WGS) entry which is preliminary data.</text>
</comment>
<dbReference type="AlphaFoldDB" id="A0AA40VG24"/>
<dbReference type="PROSITE" id="PS01031">
    <property type="entry name" value="SHSP"/>
    <property type="match status" value="1"/>
</dbReference>
<feature type="domain" description="SHSP" evidence="3">
    <location>
        <begin position="42"/>
        <end position="152"/>
    </location>
</feature>
<evidence type="ECO:0000313" key="4">
    <source>
        <dbReference type="EMBL" id="MBA8944280.1"/>
    </source>
</evidence>
<dbReference type="CDD" id="cd06464">
    <property type="entry name" value="ACD_sHsps-like"/>
    <property type="match status" value="1"/>
</dbReference>
<reference evidence="4 5" key="1">
    <citation type="submission" date="2020-08" db="EMBL/GenBank/DDBJ databases">
        <title>Genomic Encyclopedia of Type Strains, Phase III (KMG-III): the genomes of soil and plant-associated and newly described type strains.</title>
        <authorList>
            <person name="Whitman W."/>
        </authorList>
    </citation>
    <scope>NUCLEOTIDE SEQUENCE [LARGE SCALE GENOMIC DNA]</scope>
    <source>
        <strain evidence="4 5">CECT 3271</strain>
    </source>
</reference>
<dbReference type="Proteomes" id="UP000530412">
    <property type="component" value="Unassembled WGS sequence"/>
</dbReference>
<name>A0AA40VG24_9ACTN</name>
<dbReference type="Gene3D" id="2.60.40.790">
    <property type="match status" value="1"/>
</dbReference>
<proteinExistence type="inferred from homology"/>
<gene>
    <name evidence="4" type="ORF">FHS33_002718</name>
</gene>
<dbReference type="InterPro" id="IPR002068">
    <property type="entry name" value="A-crystallin/Hsp20_dom"/>
</dbReference>
<dbReference type="EMBL" id="JACJIE010000005">
    <property type="protein sequence ID" value="MBA8944280.1"/>
    <property type="molecule type" value="Genomic_DNA"/>
</dbReference>
<comment type="similarity">
    <text evidence="1 2">Belongs to the small heat shock protein (HSP20) family.</text>
</comment>
<organism evidence="4 5">
    <name type="scientific">Streptomyces calvus</name>
    <dbReference type="NCBI Taxonomy" id="67282"/>
    <lineage>
        <taxon>Bacteria</taxon>
        <taxon>Bacillati</taxon>
        <taxon>Actinomycetota</taxon>
        <taxon>Actinomycetes</taxon>
        <taxon>Kitasatosporales</taxon>
        <taxon>Streptomycetaceae</taxon>
        <taxon>Streptomyces</taxon>
    </lineage>
</organism>
<evidence type="ECO:0000256" key="1">
    <source>
        <dbReference type="PROSITE-ProRule" id="PRU00285"/>
    </source>
</evidence>
<dbReference type="InterPro" id="IPR031107">
    <property type="entry name" value="Small_HSP"/>
</dbReference>
<evidence type="ECO:0000313" key="5">
    <source>
        <dbReference type="Proteomes" id="UP000530412"/>
    </source>
</evidence>
<protein>
    <submittedName>
        <fullName evidence="4">HSP20 family protein</fullName>
    </submittedName>
</protein>